<organism evidence="1 2">
    <name type="scientific">Aphis craccivora</name>
    <name type="common">Cowpea aphid</name>
    <dbReference type="NCBI Taxonomy" id="307492"/>
    <lineage>
        <taxon>Eukaryota</taxon>
        <taxon>Metazoa</taxon>
        <taxon>Ecdysozoa</taxon>
        <taxon>Arthropoda</taxon>
        <taxon>Hexapoda</taxon>
        <taxon>Insecta</taxon>
        <taxon>Pterygota</taxon>
        <taxon>Neoptera</taxon>
        <taxon>Paraneoptera</taxon>
        <taxon>Hemiptera</taxon>
        <taxon>Sternorrhyncha</taxon>
        <taxon>Aphidomorpha</taxon>
        <taxon>Aphidoidea</taxon>
        <taxon>Aphididae</taxon>
        <taxon>Aphidini</taxon>
        <taxon>Aphis</taxon>
        <taxon>Aphis</taxon>
    </lineage>
</organism>
<dbReference type="EMBL" id="VUJU01001044">
    <property type="protein sequence ID" value="KAF0767072.1"/>
    <property type="molecule type" value="Genomic_DNA"/>
</dbReference>
<evidence type="ECO:0000313" key="2">
    <source>
        <dbReference type="Proteomes" id="UP000478052"/>
    </source>
</evidence>
<reference evidence="1 2" key="1">
    <citation type="submission" date="2019-08" db="EMBL/GenBank/DDBJ databases">
        <title>Whole genome of Aphis craccivora.</title>
        <authorList>
            <person name="Voronova N.V."/>
            <person name="Shulinski R.S."/>
            <person name="Bandarenka Y.V."/>
            <person name="Zhorov D.G."/>
            <person name="Warner D."/>
        </authorList>
    </citation>
    <scope>NUCLEOTIDE SEQUENCE [LARGE SCALE GENOMIC DNA]</scope>
    <source>
        <strain evidence="1">180601</strain>
        <tissue evidence="1">Whole Body</tissue>
    </source>
</reference>
<dbReference type="Proteomes" id="UP000478052">
    <property type="component" value="Unassembled WGS sequence"/>
</dbReference>
<accession>A0A6G0Z8G5</accession>
<keyword evidence="2" id="KW-1185">Reference proteome</keyword>
<comment type="caution">
    <text evidence="1">The sequence shown here is derived from an EMBL/GenBank/DDBJ whole genome shotgun (WGS) entry which is preliminary data.</text>
</comment>
<evidence type="ECO:0000313" key="1">
    <source>
        <dbReference type="EMBL" id="KAF0767072.1"/>
    </source>
</evidence>
<proteinExistence type="predicted"/>
<protein>
    <submittedName>
        <fullName evidence="1">Uncharacterized protein</fullName>
    </submittedName>
</protein>
<dbReference type="AlphaFoldDB" id="A0A6G0Z8G5"/>
<sequence length="234" mass="27033">MVSQFFMASACYSIALDATFCCGNADDADRNGNNNIIMTMIIITAVTPPGPNRVCRRPGGGEDGRLSSPRLVYYILHYYYYHGYIHERNSGAHSIRRRHPFEIAATRRSPRPFSAHRRQCAGYARRLLMTVVRCAVRFNRHPTICGIDVHCRRYACALLVRFRSRRSFYRFRFPFTKLDIISPSRLAATISEQGEQFHLFDILLYPTTTNIIALDFIFLDIVRTTFPSPMYQRS</sequence>
<name>A0A6G0Z8G5_APHCR</name>
<gene>
    <name evidence="1" type="ORF">FWK35_00021072</name>
</gene>